<dbReference type="Pfam" id="PF02661">
    <property type="entry name" value="Fic"/>
    <property type="match status" value="1"/>
</dbReference>
<sequence>MGHTGSDGRPFTPQEQERLQQALLSVTRQVAASPPSVLSEAELQAWHVTLCAGIEAMQPGHYRQAEITFGSFLGTAPRLIPREMAALLEQHHEGLSSLEERQQAGEDLAQAVLHHATWLHAELIRIHPYWDGNGRLARLVQAWLCWRFDQPVPIYTNRARYLAALNRYHHTRDLTLLLQLSQESQRRLG</sequence>
<feature type="domain" description="Fido" evidence="1">
    <location>
        <begin position="38"/>
        <end position="183"/>
    </location>
</feature>
<dbReference type="PROSITE" id="PS51459">
    <property type="entry name" value="FIDO"/>
    <property type="match status" value="1"/>
</dbReference>
<dbReference type="InterPro" id="IPR040198">
    <property type="entry name" value="Fido_containing"/>
</dbReference>
<accession>A0ABP9XHG8</accession>
<dbReference type="PANTHER" id="PTHR13504:SF38">
    <property type="entry name" value="FIDO DOMAIN-CONTAINING PROTEIN"/>
    <property type="match status" value="1"/>
</dbReference>
<name>A0ABP9XHG8_9DEIO</name>
<keyword evidence="3" id="KW-1185">Reference proteome</keyword>
<dbReference type="InterPro" id="IPR036597">
    <property type="entry name" value="Fido-like_dom_sf"/>
</dbReference>
<dbReference type="PANTHER" id="PTHR13504">
    <property type="entry name" value="FIDO DOMAIN-CONTAINING PROTEIN DDB_G0283145"/>
    <property type="match status" value="1"/>
</dbReference>
<evidence type="ECO:0000259" key="1">
    <source>
        <dbReference type="PROSITE" id="PS51459"/>
    </source>
</evidence>
<dbReference type="EMBL" id="BAABRV010000010">
    <property type="protein sequence ID" value="GAA5534813.1"/>
    <property type="molecule type" value="Genomic_DNA"/>
</dbReference>
<dbReference type="Gene3D" id="1.10.3290.10">
    <property type="entry name" value="Fido-like domain"/>
    <property type="match status" value="1"/>
</dbReference>
<reference evidence="2 3" key="1">
    <citation type="submission" date="2024-02" db="EMBL/GenBank/DDBJ databases">
        <title>Deinococcus aluminii NBRC 112889.</title>
        <authorList>
            <person name="Ichikawa N."/>
            <person name="Katano-Makiyama Y."/>
            <person name="Hidaka K."/>
        </authorList>
    </citation>
    <scope>NUCLEOTIDE SEQUENCE [LARGE SCALE GENOMIC DNA]</scope>
    <source>
        <strain evidence="2 3">NBRC 112889</strain>
    </source>
</reference>
<dbReference type="Proteomes" id="UP001404956">
    <property type="component" value="Unassembled WGS sequence"/>
</dbReference>
<dbReference type="RefSeq" id="WP_345456988.1">
    <property type="nucleotide sequence ID" value="NZ_BAABRV010000010.1"/>
</dbReference>
<evidence type="ECO:0000313" key="3">
    <source>
        <dbReference type="Proteomes" id="UP001404956"/>
    </source>
</evidence>
<evidence type="ECO:0000313" key="2">
    <source>
        <dbReference type="EMBL" id="GAA5534813.1"/>
    </source>
</evidence>
<proteinExistence type="predicted"/>
<protein>
    <recommendedName>
        <fullName evidence="1">Fido domain-containing protein</fullName>
    </recommendedName>
</protein>
<organism evidence="2 3">
    <name type="scientific">Deinococcus aluminii</name>
    <dbReference type="NCBI Taxonomy" id="1656885"/>
    <lineage>
        <taxon>Bacteria</taxon>
        <taxon>Thermotogati</taxon>
        <taxon>Deinococcota</taxon>
        <taxon>Deinococci</taxon>
        <taxon>Deinococcales</taxon>
        <taxon>Deinococcaceae</taxon>
        <taxon>Deinococcus</taxon>
    </lineage>
</organism>
<dbReference type="InterPro" id="IPR003812">
    <property type="entry name" value="Fido"/>
</dbReference>
<gene>
    <name evidence="2" type="ORF">Dalu01_03227</name>
</gene>
<comment type="caution">
    <text evidence="2">The sequence shown here is derived from an EMBL/GenBank/DDBJ whole genome shotgun (WGS) entry which is preliminary data.</text>
</comment>
<dbReference type="SUPFAM" id="SSF140931">
    <property type="entry name" value="Fic-like"/>
    <property type="match status" value="1"/>
</dbReference>